<feature type="transmembrane region" description="Helical" evidence="5">
    <location>
        <begin position="67"/>
        <end position="90"/>
    </location>
</feature>
<evidence type="ECO:0000256" key="1">
    <source>
        <dbReference type="ARBA" id="ARBA00004141"/>
    </source>
</evidence>
<dbReference type="EMBL" id="JADIKD010000010">
    <property type="protein sequence ID" value="MFK2917743.1"/>
    <property type="molecule type" value="Genomic_DNA"/>
</dbReference>
<keyword evidence="4 5" id="KW-0472">Membrane</keyword>
<evidence type="ECO:0000256" key="4">
    <source>
        <dbReference type="ARBA" id="ARBA00023136"/>
    </source>
</evidence>
<comment type="subcellular location">
    <subcellularLocation>
        <location evidence="1">Membrane</location>
        <topology evidence="1">Multi-pass membrane protein</topology>
    </subcellularLocation>
</comment>
<name>A0ABW8K4B4_9GAMM</name>
<proteinExistence type="predicted"/>
<feature type="transmembrane region" description="Helical" evidence="5">
    <location>
        <begin position="138"/>
        <end position="154"/>
    </location>
</feature>
<feature type="transmembrane region" description="Helical" evidence="5">
    <location>
        <begin position="224"/>
        <end position="243"/>
    </location>
</feature>
<dbReference type="Proteomes" id="UP001620408">
    <property type="component" value="Unassembled WGS sequence"/>
</dbReference>
<keyword evidence="2 5" id="KW-0812">Transmembrane</keyword>
<dbReference type="InterPro" id="IPR032808">
    <property type="entry name" value="DoxX"/>
</dbReference>
<comment type="caution">
    <text evidence="6">The sequence shown here is derived from an EMBL/GenBank/DDBJ whole genome shotgun (WGS) entry which is preliminary data.</text>
</comment>
<feature type="transmembrane region" description="Helical" evidence="5">
    <location>
        <begin position="96"/>
        <end position="117"/>
    </location>
</feature>
<evidence type="ECO:0000313" key="6">
    <source>
        <dbReference type="EMBL" id="MFK2917743.1"/>
    </source>
</evidence>
<keyword evidence="3 5" id="KW-1133">Transmembrane helix</keyword>
<feature type="transmembrane region" description="Helical" evidence="5">
    <location>
        <begin position="199"/>
        <end position="218"/>
    </location>
</feature>
<feature type="transmembrane region" description="Helical" evidence="5">
    <location>
        <begin position="42"/>
        <end position="60"/>
    </location>
</feature>
<feature type="transmembrane region" description="Helical" evidence="5">
    <location>
        <begin position="174"/>
        <end position="192"/>
    </location>
</feature>
<organism evidence="6 7">
    <name type="scientific">Dyella koreensis</name>
    <dbReference type="NCBI Taxonomy" id="311235"/>
    <lineage>
        <taxon>Bacteria</taxon>
        <taxon>Pseudomonadati</taxon>
        <taxon>Pseudomonadota</taxon>
        <taxon>Gammaproteobacteria</taxon>
        <taxon>Lysobacterales</taxon>
        <taxon>Rhodanobacteraceae</taxon>
        <taxon>Dyella</taxon>
    </lineage>
</organism>
<feature type="transmembrane region" description="Helical" evidence="5">
    <location>
        <begin position="5"/>
        <end position="22"/>
    </location>
</feature>
<evidence type="ECO:0000256" key="2">
    <source>
        <dbReference type="ARBA" id="ARBA00022692"/>
    </source>
</evidence>
<evidence type="ECO:0000256" key="3">
    <source>
        <dbReference type="ARBA" id="ARBA00022989"/>
    </source>
</evidence>
<evidence type="ECO:0000313" key="7">
    <source>
        <dbReference type="Proteomes" id="UP001620408"/>
    </source>
</evidence>
<protein>
    <submittedName>
        <fullName evidence="6">DoxX family membrane protein</fullName>
    </submittedName>
</protein>
<reference evidence="6 7" key="1">
    <citation type="submission" date="2020-10" db="EMBL/GenBank/DDBJ databases">
        <title>Phylogeny of dyella-like bacteria.</title>
        <authorList>
            <person name="Fu J."/>
        </authorList>
    </citation>
    <scope>NUCLEOTIDE SEQUENCE [LARGE SCALE GENOMIC DNA]</scope>
    <source>
        <strain evidence="6 7">BB4</strain>
    </source>
</reference>
<evidence type="ECO:0000256" key="5">
    <source>
        <dbReference type="SAM" id="Phobius"/>
    </source>
</evidence>
<keyword evidence="7" id="KW-1185">Reference proteome</keyword>
<sequence>MSLAYVAFAIVMAALGVIGLIYGDVALVWQRIPIEHMPGQQLLAYAFAVIELATGIGLLIRPLAKPAAAILFVYMVLWAVLLKLPAVVAVPQMEATWLGFGEIAVIVAGAWVIYAWLADNDGKPAFLAGSKGIRNARLLFSLSLPMIGLSHFFYSPQTVELVPSWLPLPLGWAYLTGAGSIAACIAVLFGIFPRLAATLEAAMLWVITLLVWGPKLFAMPVDRLALTAFVISAAIACGAWVVAESYRGLPWLALGAPAWKTTAE</sequence>
<dbReference type="Pfam" id="PF07681">
    <property type="entry name" value="DoxX"/>
    <property type="match status" value="1"/>
</dbReference>
<accession>A0ABW8K4B4</accession>
<gene>
    <name evidence="6" type="ORF">ISS97_10770</name>
</gene>